<feature type="compositionally biased region" description="Low complexity" evidence="9">
    <location>
        <begin position="613"/>
        <end position="629"/>
    </location>
</feature>
<keyword evidence="2" id="KW-0813">Transport</keyword>
<dbReference type="InterPro" id="IPR038770">
    <property type="entry name" value="Na+/solute_symporter_sf"/>
</dbReference>
<dbReference type="Gene3D" id="1.20.1530.20">
    <property type="match status" value="1"/>
</dbReference>
<dbReference type="PANTHER" id="PTHR32507:SF0">
    <property type="entry name" value="NA(+)_H(+) ANTIPORTER 2-RELATED"/>
    <property type="match status" value="1"/>
</dbReference>
<feature type="transmembrane region" description="Helical" evidence="10">
    <location>
        <begin position="91"/>
        <end position="111"/>
    </location>
</feature>
<keyword evidence="7" id="KW-0406">Ion transport</keyword>
<feature type="transmembrane region" description="Helical" evidence="10">
    <location>
        <begin position="184"/>
        <end position="207"/>
    </location>
</feature>
<dbReference type="Proteomes" id="UP001378242">
    <property type="component" value="Unassembled WGS sequence"/>
</dbReference>
<evidence type="ECO:0000313" key="13">
    <source>
        <dbReference type="EMBL" id="MEL0617929.1"/>
    </source>
</evidence>
<sequence>MTEPALALTLIGLMALGCQWLAWRMRLPAILPLLIVGILAGPVTGWLKPDELLGDLLFPLVSLAVAVILFEGSLTLDFKDLRGHGHIVRRLVTTGVVITGVIGTVAAHYLLDMRWEMAAVLGALLVVTGPTVVMPLLQTLRARGNLTQILRWEGIMIDPVGALLAVLVYEYVALGMTGNAVSHTLVLFAQTVGLGLGMGALGGWCWGLVLRHFWLPQKLHNFGTLMVMLGLFAISNTLFHESGLLTVTVMGVWLANMRGVPTQQIIEFKETLTVLLISGLFLLLAGRLTVEQLSLLSWPAWVFLAVLMWVARPLTVWLCTLGSELTLREKALLAWLSPRGIVAAAVASLFALKLESQGIEGAEMLVPMTFLVIIGTVVIQSLLSRPIVKVLGVGEPPPSGFLILGANSVSRLVARELVDAGFSVRLTDTNWDAVQEARMAGLPVYYGNPLSEHASQHLELTGIGHLMPLSPYRELNSLAALHFEHILGHGRVFRLAEDNGKNAKRQQDQALGHLPLLFDGQVTYAKLASLLSQGAEFRRARISENFSLEDYRRIHDDRLLTLFCISSQGRIRIANSAVALEPKAGETLISLIYADSPELTRPAQSKADKAESSKSSQAAEGAGSDASSSTRSTANPGTATGSGPLPASRLPGGRA</sequence>
<dbReference type="Gene3D" id="3.40.50.720">
    <property type="entry name" value="NAD(P)-binding Rossmann-like Domain"/>
    <property type="match status" value="1"/>
</dbReference>
<feature type="compositionally biased region" description="Polar residues" evidence="9">
    <location>
        <begin position="630"/>
        <end position="641"/>
    </location>
</feature>
<dbReference type="PANTHER" id="PTHR32507">
    <property type="entry name" value="NA(+)/H(+) ANTIPORTER 1"/>
    <property type="match status" value="1"/>
</dbReference>
<evidence type="ECO:0000256" key="6">
    <source>
        <dbReference type="ARBA" id="ARBA00022989"/>
    </source>
</evidence>
<dbReference type="InterPro" id="IPR006153">
    <property type="entry name" value="Cation/H_exchanger_TM"/>
</dbReference>
<dbReference type="EMBL" id="JBAKAP010000016">
    <property type="protein sequence ID" value="MEL0617929.1"/>
    <property type="molecule type" value="Genomic_DNA"/>
</dbReference>
<feature type="transmembrane region" description="Helical" evidence="10">
    <location>
        <begin position="6"/>
        <end position="23"/>
    </location>
</feature>
<comment type="caution">
    <text evidence="13">The sequence shown here is derived from an EMBL/GenBank/DDBJ whole genome shotgun (WGS) entry which is preliminary data.</text>
</comment>
<feature type="domain" description="RCK N-terminal" evidence="12">
    <location>
        <begin position="401"/>
        <end position="499"/>
    </location>
</feature>
<evidence type="ECO:0000256" key="9">
    <source>
        <dbReference type="SAM" id="MobiDB-lite"/>
    </source>
</evidence>
<dbReference type="RefSeq" id="WP_077371798.1">
    <property type="nucleotide sequence ID" value="NZ_BJOH01000014.1"/>
</dbReference>
<keyword evidence="6 10" id="KW-1133">Transmembrane helix</keyword>
<feature type="transmembrane region" description="Helical" evidence="10">
    <location>
        <begin position="331"/>
        <end position="352"/>
    </location>
</feature>
<dbReference type="Pfam" id="PF00999">
    <property type="entry name" value="Na_H_Exchanger"/>
    <property type="match status" value="1"/>
</dbReference>
<gene>
    <name evidence="13" type="ORF">V6243_13945</name>
</gene>
<keyword evidence="4" id="KW-1003">Cell membrane</keyword>
<dbReference type="GeneID" id="43178823"/>
<feature type="transmembrane region" description="Helical" evidence="10">
    <location>
        <begin position="30"/>
        <end position="47"/>
    </location>
</feature>
<protein>
    <submittedName>
        <fullName evidence="13">Sodium:proton antiporter</fullName>
    </submittedName>
</protein>
<evidence type="ECO:0000256" key="10">
    <source>
        <dbReference type="SAM" id="Phobius"/>
    </source>
</evidence>
<dbReference type="InterPro" id="IPR003148">
    <property type="entry name" value="RCK_N"/>
</dbReference>
<evidence type="ECO:0000256" key="1">
    <source>
        <dbReference type="ARBA" id="ARBA00004651"/>
    </source>
</evidence>
<dbReference type="SUPFAM" id="SSF51735">
    <property type="entry name" value="NAD(P)-binding Rossmann-fold domains"/>
    <property type="match status" value="1"/>
</dbReference>
<keyword evidence="3" id="KW-0050">Antiport</keyword>
<feature type="transmembrane region" description="Helical" evidence="10">
    <location>
        <begin position="117"/>
        <end position="137"/>
    </location>
</feature>
<feature type="transmembrane region" description="Helical" evidence="10">
    <location>
        <begin position="364"/>
        <end position="383"/>
    </location>
</feature>
<evidence type="ECO:0000256" key="7">
    <source>
        <dbReference type="ARBA" id="ARBA00023065"/>
    </source>
</evidence>
<evidence type="ECO:0000256" key="2">
    <source>
        <dbReference type="ARBA" id="ARBA00022448"/>
    </source>
</evidence>
<keyword evidence="8 10" id="KW-0472">Membrane</keyword>
<accession>A0ABU9GIG9</accession>
<organism evidence="13 14">
    <name type="scientific">Cobetia marina</name>
    <name type="common">Deleya marina</name>
    <dbReference type="NCBI Taxonomy" id="28258"/>
    <lineage>
        <taxon>Bacteria</taxon>
        <taxon>Pseudomonadati</taxon>
        <taxon>Pseudomonadota</taxon>
        <taxon>Gammaproteobacteria</taxon>
        <taxon>Oceanospirillales</taxon>
        <taxon>Halomonadaceae</taxon>
        <taxon>Cobetia</taxon>
    </lineage>
</organism>
<dbReference type="InterPro" id="IPR036291">
    <property type="entry name" value="NAD(P)-bd_dom_sf"/>
</dbReference>
<evidence type="ECO:0000259" key="12">
    <source>
        <dbReference type="Pfam" id="PF02254"/>
    </source>
</evidence>
<feature type="domain" description="Cation/H+ exchanger transmembrane" evidence="11">
    <location>
        <begin position="14"/>
        <end position="389"/>
    </location>
</feature>
<keyword evidence="14" id="KW-1185">Reference proteome</keyword>
<feature type="transmembrane region" description="Helical" evidence="10">
    <location>
        <begin position="272"/>
        <end position="290"/>
    </location>
</feature>
<name>A0ABU9GIG9_COBMA</name>
<feature type="transmembrane region" description="Helical" evidence="10">
    <location>
        <begin position="149"/>
        <end position="172"/>
    </location>
</feature>
<evidence type="ECO:0000256" key="5">
    <source>
        <dbReference type="ARBA" id="ARBA00022692"/>
    </source>
</evidence>
<reference evidence="13 14" key="1">
    <citation type="submission" date="2024-02" db="EMBL/GenBank/DDBJ databases">
        <title>Bacteria isolated from the canopy kelp, Nereocystis luetkeana.</title>
        <authorList>
            <person name="Pfister C.A."/>
            <person name="Younker I.T."/>
            <person name="Light S.H."/>
        </authorList>
    </citation>
    <scope>NUCLEOTIDE SEQUENCE [LARGE SCALE GENOMIC DNA]</scope>
    <source>
        <strain evidence="13 14">TI.5.07</strain>
    </source>
</reference>
<proteinExistence type="predicted"/>
<evidence type="ECO:0000256" key="8">
    <source>
        <dbReference type="ARBA" id="ARBA00023136"/>
    </source>
</evidence>
<feature type="transmembrane region" description="Helical" evidence="10">
    <location>
        <begin position="53"/>
        <end position="70"/>
    </location>
</feature>
<evidence type="ECO:0000256" key="4">
    <source>
        <dbReference type="ARBA" id="ARBA00022475"/>
    </source>
</evidence>
<evidence type="ECO:0000256" key="3">
    <source>
        <dbReference type="ARBA" id="ARBA00022449"/>
    </source>
</evidence>
<feature type="transmembrane region" description="Helical" evidence="10">
    <location>
        <begin position="296"/>
        <end position="319"/>
    </location>
</feature>
<keyword evidence="5 10" id="KW-0812">Transmembrane</keyword>
<dbReference type="Pfam" id="PF02254">
    <property type="entry name" value="TrkA_N"/>
    <property type="match status" value="1"/>
</dbReference>
<evidence type="ECO:0000259" key="11">
    <source>
        <dbReference type="Pfam" id="PF00999"/>
    </source>
</evidence>
<comment type="subcellular location">
    <subcellularLocation>
        <location evidence="1">Cell membrane</location>
        <topology evidence="1">Multi-pass membrane protein</topology>
    </subcellularLocation>
</comment>
<feature type="region of interest" description="Disordered" evidence="9">
    <location>
        <begin position="600"/>
        <end position="655"/>
    </location>
</feature>
<evidence type="ECO:0000313" key="14">
    <source>
        <dbReference type="Proteomes" id="UP001378242"/>
    </source>
</evidence>